<feature type="domain" description="Receptor ligand binding region" evidence="5">
    <location>
        <begin position="21"/>
        <end position="191"/>
    </location>
</feature>
<evidence type="ECO:0000256" key="4">
    <source>
        <dbReference type="ARBA" id="ARBA00023136"/>
    </source>
</evidence>
<protein>
    <submittedName>
        <fullName evidence="6">G_PROTEIN_RECEP_F3_4 domain-containing protein</fullName>
    </submittedName>
</protein>
<dbReference type="AlphaFoldDB" id="A0AAV4NPW8"/>
<keyword evidence="3" id="KW-1133">Transmembrane helix</keyword>
<comment type="subcellular location">
    <subcellularLocation>
        <location evidence="1">Membrane</location>
    </subcellularLocation>
</comment>
<keyword evidence="4" id="KW-0472">Membrane</keyword>
<dbReference type="EMBL" id="BPLR01021189">
    <property type="protein sequence ID" value="GIX86965.1"/>
    <property type="molecule type" value="Genomic_DNA"/>
</dbReference>
<sequence>MEQVMMTIGALESQLATAESNGSDIGFDIYDSCSNPSSSLIHLVDALRKVDSLRTDCTAMSYVGVIGPMNPKIQVEMEEFLLKSHVPYFPLQLASLRDEIQAMGAVLLELKWQSVVVFSSTKTLEDEFRQEADRKNICIASALVLSMDTRMDTLLRMKFQDLSLSGIQVAIVLGSHINLRKLYETAIMSNSSIRYWLLAGLDTKDSMLSVFFGSDHPGILFRKPILRIPNIDQSTVETYEFGAKISSLNLVQSYIEYVNGCINNSSESDLGEIQCQNHHLRAQNPQWSVIEETVEKLLSSVRQNGYLGNVTGTNKTVDMDNEQNRTSNEVEIWTFQQGVGKFSRPKELQVGHYRQTSQLGQEITECVPLHRFWMVQNTGISLSQGLPGNMRKFRKHLTDKRLGQLAEQHLSLAVRQLGYHSGDNIWNWHSRRSAHYCLPDHEILQR</sequence>
<dbReference type="SUPFAM" id="SSF53822">
    <property type="entry name" value="Periplasmic binding protein-like I"/>
    <property type="match status" value="1"/>
</dbReference>
<evidence type="ECO:0000256" key="1">
    <source>
        <dbReference type="ARBA" id="ARBA00004370"/>
    </source>
</evidence>
<evidence type="ECO:0000313" key="7">
    <source>
        <dbReference type="Proteomes" id="UP001054945"/>
    </source>
</evidence>
<keyword evidence="7" id="KW-1185">Reference proteome</keyword>
<dbReference type="Proteomes" id="UP001054945">
    <property type="component" value="Unassembled WGS sequence"/>
</dbReference>
<organism evidence="6 7">
    <name type="scientific">Caerostris extrusa</name>
    <name type="common">Bark spider</name>
    <name type="synonym">Caerostris bankana</name>
    <dbReference type="NCBI Taxonomy" id="172846"/>
    <lineage>
        <taxon>Eukaryota</taxon>
        <taxon>Metazoa</taxon>
        <taxon>Ecdysozoa</taxon>
        <taxon>Arthropoda</taxon>
        <taxon>Chelicerata</taxon>
        <taxon>Arachnida</taxon>
        <taxon>Araneae</taxon>
        <taxon>Araneomorphae</taxon>
        <taxon>Entelegynae</taxon>
        <taxon>Araneoidea</taxon>
        <taxon>Araneidae</taxon>
        <taxon>Caerostris</taxon>
    </lineage>
</organism>
<evidence type="ECO:0000313" key="6">
    <source>
        <dbReference type="EMBL" id="GIX86965.1"/>
    </source>
</evidence>
<evidence type="ECO:0000256" key="2">
    <source>
        <dbReference type="ARBA" id="ARBA00022692"/>
    </source>
</evidence>
<keyword evidence="2" id="KW-0812">Transmembrane</keyword>
<dbReference type="InterPro" id="IPR028082">
    <property type="entry name" value="Peripla_BP_I"/>
</dbReference>
<gene>
    <name evidence="6" type="primary">AVEN_119119_1</name>
    <name evidence="6" type="ORF">CEXT_636491</name>
</gene>
<evidence type="ECO:0000256" key="3">
    <source>
        <dbReference type="ARBA" id="ARBA00022989"/>
    </source>
</evidence>
<dbReference type="InterPro" id="IPR001828">
    <property type="entry name" value="ANF_lig-bd_rcpt"/>
</dbReference>
<dbReference type="Gene3D" id="3.40.50.2300">
    <property type="match status" value="1"/>
</dbReference>
<proteinExistence type="predicted"/>
<comment type="caution">
    <text evidence="6">The sequence shown here is derived from an EMBL/GenBank/DDBJ whole genome shotgun (WGS) entry which is preliminary data.</text>
</comment>
<reference evidence="6 7" key="1">
    <citation type="submission" date="2021-06" db="EMBL/GenBank/DDBJ databases">
        <title>Caerostris extrusa draft genome.</title>
        <authorList>
            <person name="Kono N."/>
            <person name="Arakawa K."/>
        </authorList>
    </citation>
    <scope>NUCLEOTIDE SEQUENCE [LARGE SCALE GENOMIC DNA]</scope>
</reference>
<dbReference type="Pfam" id="PF01094">
    <property type="entry name" value="ANF_receptor"/>
    <property type="match status" value="1"/>
</dbReference>
<dbReference type="GO" id="GO:0016020">
    <property type="term" value="C:membrane"/>
    <property type="evidence" value="ECO:0007669"/>
    <property type="project" value="UniProtKB-SubCell"/>
</dbReference>
<evidence type="ECO:0000259" key="5">
    <source>
        <dbReference type="Pfam" id="PF01094"/>
    </source>
</evidence>
<name>A0AAV4NPW8_CAEEX</name>
<accession>A0AAV4NPW8</accession>